<feature type="domain" description="NAD(P)-binding" evidence="8">
    <location>
        <begin position="332"/>
        <end position="379"/>
    </location>
</feature>
<organism evidence="9 10">
    <name type="scientific">Draconibacterium halophilum</name>
    <dbReference type="NCBI Taxonomy" id="2706887"/>
    <lineage>
        <taxon>Bacteria</taxon>
        <taxon>Pseudomonadati</taxon>
        <taxon>Bacteroidota</taxon>
        <taxon>Bacteroidia</taxon>
        <taxon>Marinilabiliales</taxon>
        <taxon>Prolixibacteraceae</taxon>
        <taxon>Draconibacterium</taxon>
    </lineage>
</organism>
<comment type="similarity">
    <text evidence="3 7">Belongs to the NAD(P)-dependent epimerase/dehydratase family. GDP-mannose 4,6-dehydratase subfamily.</text>
</comment>
<evidence type="ECO:0000256" key="4">
    <source>
        <dbReference type="ARBA" id="ARBA00011989"/>
    </source>
</evidence>
<dbReference type="InterPro" id="IPR036291">
    <property type="entry name" value="NAD(P)-bd_dom_sf"/>
</dbReference>
<comment type="function">
    <text evidence="6 7">Catalyzes the conversion of GDP-D-mannose to GDP-4-dehydro-6-deoxy-D-mannose.</text>
</comment>
<dbReference type="InterPro" id="IPR006368">
    <property type="entry name" value="GDP_Man_deHydtase"/>
</dbReference>
<evidence type="ECO:0000313" key="10">
    <source>
        <dbReference type="Proteomes" id="UP000474630"/>
    </source>
</evidence>
<feature type="domain" description="NAD(P)-binding" evidence="8">
    <location>
        <begin position="7"/>
        <end position="294"/>
    </location>
</feature>
<evidence type="ECO:0000256" key="1">
    <source>
        <dbReference type="ARBA" id="ARBA00000188"/>
    </source>
</evidence>
<sequence>MTQKTALITGITGQDGGYLAEYLLKKGYIVHGIKRRASMFNTDRIDHLYQDPHVENRNLILHYGDLTDSMNLTKIIQEVQPDEIYNLAAMSHVKVSFDTPEYVANADGLGTLRILEAVRLLGLTEKTRIYQASTSELYGLVQEVPQSEKTPFYPRSPYAVAKMYAYWITVNYREAYKMHASNGILFNHESPQRGETFVTRKVTRALSKIALGLQEKVFMGNLSSKRDWGHAKDYIRAMYLILQQEQPDDYVIATGITTTIRDFIKMAAAEIGMEITFTGEGVDEKGILTAIDEKLFTEKVGQKYLPALKERLSQSQSLSAQGSPSHSLSAHSLSAQLVGVDPMYFRPTEVDLLIGDPTKSNTVLGWKPKYDLQGLVADMMQSDVKLMKKESYLKEGGYQIMNYFE</sequence>
<dbReference type="HAMAP" id="MF_00955">
    <property type="entry name" value="GDP_Man_dehydratase"/>
    <property type="match status" value="1"/>
</dbReference>
<comment type="catalytic activity">
    <reaction evidence="1 7">
        <text>GDP-alpha-D-mannose = GDP-4-dehydro-alpha-D-rhamnose + H2O</text>
        <dbReference type="Rhea" id="RHEA:23820"/>
        <dbReference type="ChEBI" id="CHEBI:15377"/>
        <dbReference type="ChEBI" id="CHEBI:57527"/>
        <dbReference type="ChEBI" id="CHEBI:57964"/>
        <dbReference type="EC" id="4.2.1.47"/>
    </reaction>
</comment>
<evidence type="ECO:0000256" key="6">
    <source>
        <dbReference type="ARBA" id="ARBA00059383"/>
    </source>
</evidence>
<dbReference type="GO" id="GO:0070401">
    <property type="term" value="F:NADP+ binding"/>
    <property type="evidence" value="ECO:0007669"/>
    <property type="project" value="UniProtKB-UniRule"/>
</dbReference>
<dbReference type="PANTHER" id="PTHR43715">
    <property type="entry name" value="GDP-MANNOSE 4,6-DEHYDRATASE"/>
    <property type="match status" value="1"/>
</dbReference>
<dbReference type="FunFam" id="3.40.50.720:FF:000924">
    <property type="entry name" value="GDP-mannose 4,6 dehydratase"/>
    <property type="match status" value="1"/>
</dbReference>
<dbReference type="KEGG" id="drc:G0Q07_12790"/>
<dbReference type="Pfam" id="PF16363">
    <property type="entry name" value="GDP_Man_Dehyd"/>
    <property type="match status" value="2"/>
</dbReference>
<dbReference type="RefSeq" id="WP_163346535.1">
    <property type="nucleotide sequence ID" value="NZ_CP048409.1"/>
</dbReference>
<comment type="cofactor">
    <cofactor evidence="2 7">
        <name>NADP(+)</name>
        <dbReference type="ChEBI" id="CHEBI:58349"/>
    </cofactor>
</comment>
<evidence type="ECO:0000256" key="7">
    <source>
        <dbReference type="HAMAP-Rule" id="MF_00955"/>
    </source>
</evidence>
<dbReference type="Proteomes" id="UP000474630">
    <property type="component" value="Chromosome"/>
</dbReference>
<dbReference type="NCBIfam" id="TIGR01472">
    <property type="entry name" value="gmd"/>
    <property type="match status" value="1"/>
</dbReference>
<dbReference type="InterPro" id="IPR016040">
    <property type="entry name" value="NAD(P)-bd_dom"/>
</dbReference>
<evidence type="ECO:0000256" key="2">
    <source>
        <dbReference type="ARBA" id="ARBA00001937"/>
    </source>
</evidence>
<dbReference type="EC" id="4.2.1.47" evidence="4 7"/>
<dbReference type="CDD" id="cd05260">
    <property type="entry name" value="GDP_MD_SDR_e"/>
    <property type="match status" value="1"/>
</dbReference>
<dbReference type="EMBL" id="CP048409">
    <property type="protein sequence ID" value="QIA08538.1"/>
    <property type="molecule type" value="Genomic_DNA"/>
</dbReference>
<keyword evidence="7" id="KW-0521">NADP</keyword>
<dbReference type="SUPFAM" id="SSF51735">
    <property type="entry name" value="NAD(P)-binding Rossmann-fold domains"/>
    <property type="match status" value="1"/>
</dbReference>
<comment type="caution">
    <text evidence="7">Lacks conserved residue(s) required for the propagation of feature annotation.</text>
</comment>
<dbReference type="PANTHER" id="PTHR43715:SF1">
    <property type="entry name" value="GDP-MANNOSE 4,6 DEHYDRATASE"/>
    <property type="match status" value="1"/>
</dbReference>
<name>A0A6C0RD21_9BACT</name>
<gene>
    <name evidence="7 9" type="primary">gmd</name>
    <name evidence="9" type="ORF">G0Q07_12790</name>
</gene>
<evidence type="ECO:0000256" key="3">
    <source>
        <dbReference type="ARBA" id="ARBA00009263"/>
    </source>
</evidence>
<keyword evidence="10" id="KW-1185">Reference proteome</keyword>
<dbReference type="GO" id="GO:0008446">
    <property type="term" value="F:GDP-mannose 4,6-dehydratase activity"/>
    <property type="evidence" value="ECO:0007669"/>
    <property type="project" value="UniProtKB-UniRule"/>
</dbReference>
<proteinExistence type="inferred from homology"/>
<reference evidence="9 10" key="1">
    <citation type="submission" date="2020-02" db="EMBL/GenBank/DDBJ databases">
        <title>Genome sequencing for Draconibacterium sp. strain M1.</title>
        <authorList>
            <person name="Park S.-J."/>
        </authorList>
    </citation>
    <scope>NUCLEOTIDE SEQUENCE [LARGE SCALE GENOMIC DNA]</scope>
    <source>
        <strain evidence="9 10">M1</strain>
    </source>
</reference>
<protein>
    <recommendedName>
        <fullName evidence="4 7">GDP-mannose 4,6-dehydratase</fullName>
        <ecNumber evidence="4 7">4.2.1.47</ecNumber>
    </recommendedName>
    <alternativeName>
        <fullName evidence="7">GDP-D-mannose dehydratase</fullName>
    </alternativeName>
</protein>
<evidence type="ECO:0000313" key="9">
    <source>
        <dbReference type="EMBL" id="QIA08538.1"/>
    </source>
</evidence>
<dbReference type="Gene3D" id="3.40.50.720">
    <property type="entry name" value="NAD(P)-binding Rossmann-like Domain"/>
    <property type="match status" value="1"/>
</dbReference>
<dbReference type="AlphaFoldDB" id="A0A6C0RD21"/>
<evidence type="ECO:0000259" key="8">
    <source>
        <dbReference type="Pfam" id="PF16363"/>
    </source>
</evidence>
<keyword evidence="5 7" id="KW-0456">Lyase</keyword>
<evidence type="ECO:0000256" key="5">
    <source>
        <dbReference type="ARBA" id="ARBA00023239"/>
    </source>
</evidence>
<accession>A0A6C0RD21</accession>
<dbReference type="Gene3D" id="3.90.25.10">
    <property type="entry name" value="UDP-galactose 4-epimerase, domain 1"/>
    <property type="match status" value="1"/>
</dbReference>
<dbReference type="GO" id="GO:0042351">
    <property type="term" value="P:'de novo' GDP-L-fucose biosynthetic process"/>
    <property type="evidence" value="ECO:0007669"/>
    <property type="project" value="TreeGrafter"/>
</dbReference>